<protein>
    <recommendedName>
        <fullName evidence="3">ABM domain-containing protein</fullName>
    </recommendedName>
</protein>
<accession>A0A516KLG1</accession>
<gene>
    <name evidence="1" type="ORF">FN924_15830</name>
</gene>
<evidence type="ECO:0008006" key="3">
    <source>
        <dbReference type="Google" id="ProtNLM"/>
    </source>
</evidence>
<dbReference type="EMBL" id="CP041666">
    <property type="protein sequence ID" value="QDP42229.1"/>
    <property type="molecule type" value="Genomic_DNA"/>
</dbReference>
<name>A0A516KLG1_9BACI</name>
<evidence type="ECO:0000313" key="2">
    <source>
        <dbReference type="Proteomes" id="UP000315215"/>
    </source>
</evidence>
<sequence length="104" mass="13006">MFVKKYEYHIKEDQIEKFLDIQEKAGEIYSQYFHFQTMYLQHKHDSTKWMEITRYNSEVEYKKCMEMMKGNKELKELYESFQHLLLNQNEMIEEEFTEVKEIIK</sequence>
<evidence type="ECO:0000313" key="1">
    <source>
        <dbReference type="EMBL" id="QDP42229.1"/>
    </source>
</evidence>
<dbReference type="Proteomes" id="UP000315215">
    <property type="component" value="Chromosome"/>
</dbReference>
<proteinExistence type="predicted"/>
<organism evidence="1 2">
    <name type="scientific">Radiobacillus deserti</name>
    <dbReference type="NCBI Taxonomy" id="2594883"/>
    <lineage>
        <taxon>Bacteria</taxon>
        <taxon>Bacillati</taxon>
        <taxon>Bacillota</taxon>
        <taxon>Bacilli</taxon>
        <taxon>Bacillales</taxon>
        <taxon>Bacillaceae</taxon>
        <taxon>Radiobacillus</taxon>
    </lineage>
</organism>
<keyword evidence="2" id="KW-1185">Reference proteome</keyword>
<dbReference type="RefSeq" id="WP_143897256.1">
    <property type="nucleotide sequence ID" value="NZ_CP041666.1"/>
</dbReference>
<dbReference type="AlphaFoldDB" id="A0A516KLG1"/>
<dbReference type="KEGG" id="aqt:FN924_15830"/>
<dbReference type="OrthoDB" id="2376332at2"/>
<reference evidence="1 2" key="1">
    <citation type="submission" date="2019-07" db="EMBL/GenBank/DDBJ databases">
        <authorList>
            <person name="Li J."/>
        </authorList>
    </citation>
    <scope>NUCLEOTIDE SEQUENCE [LARGE SCALE GENOMIC DNA]</scope>
    <source>
        <strain evidence="1 2">TKL69</strain>
    </source>
</reference>